<feature type="region of interest" description="Disordered" evidence="1">
    <location>
        <begin position="190"/>
        <end position="214"/>
    </location>
</feature>
<feature type="region of interest" description="Disordered" evidence="1">
    <location>
        <begin position="16"/>
        <end position="114"/>
    </location>
</feature>
<dbReference type="EMBL" id="JPKZ01002136">
    <property type="protein sequence ID" value="KHN78313.1"/>
    <property type="molecule type" value="Genomic_DNA"/>
</dbReference>
<protein>
    <submittedName>
        <fullName evidence="2">Uncharacterized protein</fullName>
    </submittedName>
</protein>
<accession>A0A0B2V9V8</accession>
<feature type="compositionally biased region" description="Basic and acidic residues" evidence="1">
    <location>
        <begin position="22"/>
        <end position="33"/>
    </location>
</feature>
<keyword evidence="3" id="KW-1185">Reference proteome</keyword>
<proteinExistence type="predicted"/>
<dbReference type="AlphaFoldDB" id="A0A0B2V9V8"/>
<feature type="compositionally biased region" description="Low complexity" evidence="1">
    <location>
        <begin position="35"/>
        <end position="52"/>
    </location>
</feature>
<evidence type="ECO:0000313" key="3">
    <source>
        <dbReference type="Proteomes" id="UP000031036"/>
    </source>
</evidence>
<organism evidence="2 3">
    <name type="scientific">Toxocara canis</name>
    <name type="common">Canine roundworm</name>
    <dbReference type="NCBI Taxonomy" id="6265"/>
    <lineage>
        <taxon>Eukaryota</taxon>
        <taxon>Metazoa</taxon>
        <taxon>Ecdysozoa</taxon>
        <taxon>Nematoda</taxon>
        <taxon>Chromadorea</taxon>
        <taxon>Rhabditida</taxon>
        <taxon>Spirurina</taxon>
        <taxon>Ascaridomorpha</taxon>
        <taxon>Ascaridoidea</taxon>
        <taxon>Toxocaridae</taxon>
        <taxon>Toxocara</taxon>
    </lineage>
</organism>
<dbReference type="Proteomes" id="UP000031036">
    <property type="component" value="Unassembled WGS sequence"/>
</dbReference>
<evidence type="ECO:0000256" key="1">
    <source>
        <dbReference type="SAM" id="MobiDB-lite"/>
    </source>
</evidence>
<comment type="caution">
    <text evidence="2">The sequence shown here is derived from an EMBL/GenBank/DDBJ whole genome shotgun (WGS) entry which is preliminary data.</text>
</comment>
<gene>
    <name evidence="2" type="ORF">Tcan_16983</name>
</gene>
<sequence>MSFLGRLLNNLLPVRRRGNRQRPKDRCDSETKVSLEQTETTTTTQETLTDETFQSESPSVEAKQTEAEKRIQKVQQLKAAQKEQPRKEKPNIAQSRPKNLIRKPLSENEQTEFEKVNVKLRPAVSRKSSKSEDRDRAKKGIERLMIGRGSHHHKKKKNKLICPAKTTDDDGTMTTTTTTTTTTLVETAGSEATAEANEANKVEQNAENDKDDNSAKMRKMATENYKNENSTKTACTVPFPNMAFQIQTSNGGISTEEENEGSIDNEQGTTTARNEPFVNAQFDAITVRKRLAHSFVLRG</sequence>
<evidence type="ECO:0000313" key="2">
    <source>
        <dbReference type="EMBL" id="KHN78313.1"/>
    </source>
</evidence>
<feature type="region of interest" description="Disordered" evidence="1">
    <location>
        <begin position="252"/>
        <end position="271"/>
    </location>
</feature>
<feature type="compositionally biased region" description="Basic and acidic residues" evidence="1">
    <location>
        <begin position="80"/>
        <end position="90"/>
    </location>
</feature>
<reference evidence="2 3" key="1">
    <citation type="submission" date="2014-11" db="EMBL/GenBank/DDBJ databases">
        <title>Genetic blueprint of the zoonotic pathogen Toxocara canis.</title>
        <authorList>
            <person name="Zhu X.-Q."/>
            <person name="Korhonen P.K."/>
            <person name="Cai H."/>
            <person name="Young N.D."/>
            <person name="Nejsum P."/>
            <person name="von Samson-Himmelstjerna G."/>
            <person name="Boag P.R."/>
            <person name="Tan P."/>
            <person name="Li Q."/>
            <person name="Min J."/>
            <person name="Yang Y."/>
            <person name="Wang X."/>
            <person name="Fang X."/>
            <person name="Hall R.S."/>
            <person name="Hofmann A."/>
            <person name="Sternberg P.W."/>
            <person name="Jex A.R."/>
            <person name="Gasser R.B."/>
        </authorList>
    </citation>
    <scope>NUCLEOTIDE SEQUENCE [LARGE SCALE GENOMIC DNA]</scope>
    <source>
        <strain evidence="2">PN_DK_2014</strain>
    </source>
</reference>
<name>A0A0B2V9V8_TOXCA</name>